<keyword evidence="9" id="KW-0175">Coiled coil</keyword>
<dbReference type="EMBL" id="ML996088">
    <property type="protein sequence ID" value="KAF2151009.1"/>
    <property type="molecule type" value="Genomic_DNA"/>
</dbReference>
<dbReference type="OrthoDB" id="283815at2759"/>
<proteinExistence type="inferred from homology"/>
<protein>
    <recommendedName>
        <fullName evidence="12">Dynactin subunit 4</fullName>
    </recommendedName>
</protein>
<dbReference type="GO" id="GO:0005869">
    <property type="term" value="C:dynactin complex"/>
    <property type="evidence" value="ECO:0007669"/>
    <property type="project" value="InterPro"/>
</dbReference>
<dbReference type="GO" id="GO:0001725">
    <property type="term" value="C:stress fiber"/>
    <property type="evidence" value="ECO:0007669"/>
    <property type="project" value="UniProtKB-SubCell"/>
</dbReference>
<evidence type="ECO:0000256" key="2">
    <source>
        <dbReference type="ARBA" id="ARBA00004529"/>
    </source>
</evidence>
<evidence type="ECO:0000256" key="7">
    <source>
        <dbReference type="ARBA" id="ARBA00022843"/>
    </source>
</evidence>
<feature type="region of interest" description="Disordered" evidence="14">
    <location>
        <begin position="173"/>
        <end position="207"/>
    </location>
</feature>
<dbReference type="InterPro" id="IPR008603">
    <property type="entry name" value="DCTN4"/>
</dbReference>
<feature type="compositionally biased region" description="Low complexity" evidence="14">
    <location>
        <begin position="487"/>
        <end position="499"/>
    </location>
</feature>
<evidence type="ECO:0000256" key="8">
    <source>
        <dbReference type="ARBA" id="ARBA00022990"/>
    </source>
</evidence>
<comment type="subcellular location">
    <subcellularLocation>
        <location evidence="1">Cytoplasm</location>
        <location evidence="1">Cytoskeleton</location>
        <location evidence="1">Microtubule organizing center</location>
        <location evidence="1">Centrosome</location>
    </subcellularLocation>
    <subcellularLocation>
        <location evidence="2">Cytoplasm</location>
        <location evidence="2">Cytoskeleton</location>
        <location evidence="2">Stress fiber</location>
    </subcellularLocation>
    <subcellularLocation>
        <location evidence="3">Cytoplasm</location>
        <location evidence="3">Myofibril</location>
    </subcellularLocation>
</comment>
<evidence type="ECO:0000256" key="10">
    <source>
        <dbReference type="ARBA" id="ARBA00023212"/>
    </source>
</evidence>
<keyword evidence="5" id="KW-1017">Isopeptide bond</keyword>
<keyword evidence="6" id="KW-0597">Phosphoprotein</keyword>
<dbReference type="Pfam" id="PF05502">
    <property type="entry name" value="Dynactin_p62"/>
    <property type="match status" value="1"/>
</dbReference>
<evidence type="ECO:0000256" key="3">
    <source>
        <dbReference type="ARBA" id="ARBA00004657"/>
    </source>
</evidence>
<evidence type="ECO:0000256" key="11">
    <source>
        <dbReference type="ARBA" id="ARBA00034776"/>
    </source>
</evidence>
<evidence type="ECO:0000313" key="15">
    <source>
        <dbReference type="EMBL" id="KAF2151009.1"/>
    </source>
</evidence>
<keyword evidence="7" id="KW-0832">Ubl conjugation</keyword>
<evidence type="ECO:0000256" key="12">
    <source>
        <dbReference type="ARBA" id="ARBA00034864"/>
    </source>
</evidence>
<sequence length="642" mass="70185">MSISFPYTYIACPCSEQDESAAATAHARRTSVLPLRRESDIDDEDEEDKPVNPHSFRANFNLYPCHQLLFCDECQQIRCPRCWAEETTNWYCPSCLFEVPSSVVKTDGNRCTRNCYNCPICTSPLVVNGLDQQPSDSSGPSGPFFLACPSCEWSSLDVGIELSKPNKITEQLYRLRKPKKPRQDESTAEEPSQETVSPTEESTEHPVDELPENAFARLVKFYNTQFSESDAAPANAYGLDASYSSPSNLARIMQIYGGLSAASLKKSREKPQPMREALSASEGLSLFPPSADSDLISRLNKSTLSDITTFDQRSSHPWNHSARFVSDLWPVPALLKTKKSKRCRACRHILIRYDDRKPTSTSSSSSSAVTSMKYKIRLLAQNNIPRLSLRPFTPTISTLKSHPSASFALTLPSLSTISSTTTSDFSLVPGQTKQYLLVLTNPLFETVRITLATPSPTPGTIPARVTILCPTLDLGPDGDMWDSALDSSGTTSSSTPSSSVRKTRDALAGGKGQFSSPSGPGGGEEISPEAGKVWERGRNWAGVVVEVTLPLTPSTNAETIGVTKGAREGEGEEYDDFVARTSREGKERLVDSNVLEIPVLVRAEWEADVVGGEEGGKVAGRERREIDFWAVLGAGRRSTVGI</sequence>
<keyword evidence="8" id="KW-0007">Acetylation</keyword>
<keyword evidence="4" id="KW-0963">Cytoplasm</keyword>
<keyword evidence="16" id="KW-1185">Reference proteome</keyword>
<evidence type="ECO:0000256" key="5">
    <source>
        <dbReference type="ARBA" id="ARBA00022499"/>
    </source>
</evidence>
<keyword evidence="10" id="KW-0206">Cytoskeleton</keyword>
<comment type="subunit">
    <text evidence="13">Subunit of dynactin, a multiprotein complex part of a tripartite complex with dynein and a adapter, such as BICDL1, BICD2 or HOOK3. The dynactin complex is built around ACTR1A/ACTB filament and consists of an actin-related filament composed of a shoulder domain, a pointed end and a barbed end. Its length is defined by its flexible shoulder domain. The soulder is composed of 2 DCTN1 subunits, 4 DCTN2 and 2 DCTN3. The 4 DCNT2 (via N-terminus) bind the ACTR1A filament and act as molecular rulers to determine the length. The pointed end is important for binding dynein-dynactin cargo adapters. Consists of 4 subunits: ACTR10, DCNT4, DCTN5 and DCTN6. The barbed end is composed of a CAPZA1:CAPZB heterodimers, which binds ACTR1A/ACTB filament and dynactin and stabilizes dynactin. Interacts with ATP7B, but not ATP7A, in a copper-dependent manner. Interacts with ANK2; this interaction is required for localization at costameres. Interacts with N4BP2L1.</text>
</comment>
<reference evidence="15" key="1">
    <citation type="journal article" date="2020" name="Stud. Mycol.">
        <title>101 Dothideomycetes genomes: a test case for predicting lifestyles and emergence of pathogens.</title>
        <authorList>
            <person name="Haridas S."/>
            <person name="Albert R."/>
            <person name="Binder M."/>
            <person name="Bloem J."/>
            <person name="Labutti K."/>
            <person name="Salamov A."/>
            <person name="Andreopoulos B."/>
            <person name="Baker S."/>
            <person name="Barry K."/>
            <person name="Bills G."/>
            <person name="Bluhm B."/>
            <person name="Cannon C."/>
            <person name="Castanera R."/>
            <person name="Culley D."/>
            <person name="Daum C."/>
            <person name="Ezra D."/>
            <person name="Gonzalez J."/>
            <person name="Henrissat B."/>
            <person name="Kuo A."/>
            <person name="Liang C."/>
            <person name="Lipzen A."/>
            <person name="Lutzoni F."/>
            <person name="Magnuson J."/>
            <person name="Mondo S."/>
            <person name="Nolan M."/>
            <person name="Ohm R."/>
            <person name="Pangilinan J."/>
            <person name="Park H.-J."/>
            <person name="Ramirez L."/>
            <person name="Alfaro M."/>
            <person name="Sun H."/>
            <person name="Tritt A."/>
            <person name="Yoshinaga Y."/>
            <person name="Zwiers L.-H."/>
            <person name="Turgeon B."/>
            <person name="Goodwin S."/>
            <person name="Spatafora J."/>
            <person name="Crous P."/>
            <person name="Grigoriev I."/>
        </authorList>
    </citation>
    <scope>NUCLEOTIDE SEQUENCE</scope>
    <source>
        <strain evidence="15">CBS 260.36</strain>
    </source>
</reference>
<gene>
    <name evidence="15" type="ORF">K461DRAFT_295106</name>
</gene>
<accession>A0A9P4J233</accession>
<feature type="region of interest" description="Disordered" evidence="14">
    <location>
        <begin position="479"/>
        <end position="528"/>
    </location>
</feature>
<evidence type="ECO:0000256" key="13">
    <source>
        <dbReference type="ARBA" id="ARBA00093507"/>
    </source>
</evidence>
<name>A0A9P4J233_9PEZI</name>
<evidence type="ECO:0000256" key="1">
    <source>
        <dbReference type="ARBA" id="ARBA00004300"/>
    </source>
</evidence>
<evidence type="ECO:0000256" key="14">
    <source>
        <dbReference type="SAM" id="MobiDB-lite"/>
    </source>
</evidence>
<evidence type="ECO:0000256" key="6">
    <source>
        <dbReference type="ARBA" id="ARBA00022553"/>
    </source>
</evidence>
<evidence type="ECO:0000256" key="4">
    <source>
        <dbReference type="ARBA" id="ARBA00022490"/>
    </source>
</evidence>
<dbReference type="PANTHER" id="PTHR13034">
    <property type="entry name" value="DYNACTIN P62 SUBUNIT"/>
    <property type="match status" value="1"/>
</dbReference>
<evidence type="ECO:0000313" key="16">
    <source>
        <dbReference type="Proteomes" id="UP000799439"/>
    </source>
</evidence>
<dbReference type="PANTHER" id="PTHR13034:SF2">
    <property type="entry name" value="DYNACTIN SUBUNIT 4"/>
    <property type="match status" value="1"/>
</dbReference>
<comment type="similarity">
    <text evidence="11">Belongs to the dynactin subunit 4 family.</text>
</comment>
<organism evidence="15 16">
    <name type="scientific">Myriangium duriaei CBS 260.36</name>
    <dbReference type="NCBI Taxonomy" id="1168546"/>
    <lineage>
        <taxon>Eukaryota</taxon>
        <taxon>Fungi</taxon>
        <taxon>Dikarya</taxon>
        <taxon>Ascomycota</taxon>
        <taxon>Pezizomycotina</taxon>
        <taxon>Dothideomycetes</taxon>
        <taxon>Dothideomycetidae</taxon>
        <taxon>Myriangiales</taxon>
        <taxon>Myriangiaceae</taxon>
        <taxon>Myriangium</taxon>
    </lineage>
</organism>
<dbReference type="AlphaFoldDB" id="A0A9P4J233"/>
<evidence type="ECO:0000256" key="9">
    <source>
        <dbReference type="ARBA" id="ARBA00023054"/>
    </source>
</evidence>
<dbReference type="Proteomes" id="UP000799439">
    <property type="component" value="Unassembled WGS sequence"/>
</dbReference>
<comment type="caution">
    <text evidence="15">The sequence shown here is derived from an EMBL/GenBank/DDBJ whole genome shotgun (WGS) entry which is preliminary data.</text>
</comment>